<proteinExistence type="predicted"/>
<name>A0ACC0H159_9ERIC</name>
<reference evidence="1 2" key="1">
    <citation type="journal article" date="2022" name="Plant J.">
        <title>Chromosome-level genome of Camellia lanceoleosa provides a valuable resource for understanding genome evolution and self-incompatibility.</title>
        <authorList>
            <person name="Gong W."/>
            <person name="Xiao S."/>
            <person name="Wang L."/>
            <person name="Liao Z."/>
            <person name="Chang Y."/>
            <person name="Mo W."/>
            <person name="Hu G."/>
            <person name="Li W."/>
            <person name="Zhao G."/>
            <person name="Zhu H."/>
            <person name="Hu X."/>
            <person name="Ji K."/>
            <person name="Xiang X."/>
            <person name="Song Q."/>
            <person name="Yuan D."/>
            <person name="Jin S."/>
            <person name="Zhang L."/>
        </authorList>
    </citation>
    <scope>NUCLEOTIDE SEQUENCE [LARGE SCALE GENOMIC DNA]</scope>
    <source>
        <strain evidence="1">SQ_2022a</strain>
    </source>
</reference>
<dbReference type="EMBL" id="CM045764">
    <property type="protein sequence ID" value="KAI8007188.1"/>
    <property type="molecule type" value="Genomic_DNA"/>
</dbReference>
<gene>
    <name evidence="1" type="ORF">LOK49_LG07G03614</name>
</gene>
<sequence length="101" mass="11721">MTKCGFTPHSLTYSSLIRGLCMEGMLDEAMEIFMIMEENNYQPDIENFNALILGLCKSKNRFVFGDFEMMIEKGYMPVETTYTIVVEGIVHEEEESLLQRF</sequence>
<protein>
    <submittedName>
        <fullName evidence="1">Pentatricopeptide repeat-containing protein</fullName>
    </submittedName>
</protein>
<accession>A0ACC0H159</accession>
<dbReference type="Proteomes" id="UP001060215">
    <property type="component" value="Chromosome 7"/>
</dbReference>
<comment type="caution">
    <text evidence="1">The sequence shown here is derived from an EMBL/GenBank/DDBJ whole genome shotgun (WGS) entry which is preliminary data.</text>
</comment>
<evidence type="ECO:0000313" key="2">
    <source>
        <dbReference type="Proteomes" id="UP001060215"/>
    </source>
</evidence>
<organism evidence="1 2">
    <name type="scientific">Camellia lanceoleosa</name>
    <dbReference type="NCBI Taxonomy" id="1840588"/>
    <lineage>
        <taxon>Eukaryota</taxon>
        <taxon>Viridiplantae</taxon>
        <taxon>Streptophyta</taxon>
        <taxon>Embryophyta</taxon>
        <taxon>Tracheophyta</taxon>
        <taxon>Spermatophyta</taxon>
        <taxon>Magnoliopsida</taxon>
        <taxon>eudicotyledons</taxon>
        <taxon>Gunneridae</taxon>
        <taxon>Pentapetalae</taxon>
        <taxon>asterids</taxon>
        <taxon>Ericales</taxon>
        <taxon>Theaceae</taxon>
        <taxon>Camellia</taxon>
    </lineage>
</organism>
<evidence type="ECO:0000313" key="1">
    <source>
        <dbReference type="EMBL" id="KAI8007188.1"/>
    </source>
</evidence>
<keyword evidence="2" id="KW-1185">Reference proteome</keyword>